<organism evidence="1 2">
    <name type="scientific">Crotalaria pallida</name>
    <name type="common">Smooth rattlebox</name>
    <name type="synonym">Crotalaria striata</name>
    <dbReference type="NCBI Taxonomy" id="3830"/>
    <lineage>
        <taxon>Eukaryota</taxon>
        <taxon>Viridiplantae</taxon>
        <taxon>Streptophyta</taxon>
        <taxon>Embryophyta</taxon>
        <taxon>Tracheophyta</taxon>
        <taxon>Spermatophyta</taxon>
        <taxon>Magnoliopsida</taxon>
        <taxon>eudicotyledons</taxon>
        <taxon>Gunneridae</taxon>
        <taxon>Pentapetalae</taxon>
        <taxon>rosids</taxon>
        <taxon>fabids</taxon>
        <taxon>Fabales</taxon>
        <taxon>Fabaceae</taxon>
        <taxon>Papilionoideae</taxon>
        <taxon>50 kb inversion clade</taxon>
        <taxon>genistoids sensu lato</taxon>
        <taxon>core genistoids</taxon>
        <taxon>Crotalarieae</taxon>
        <taxon>Crotalaria</taxon>
    </lineage>
</organism>
<proteinExistence type="predicted"/>
<comment type="caution">
    <text evidence="1">The sequence shown here is derived from an EMBL/GenBank/DDBJ whole genome shotgun (WGS) entry which is preliminary data.</text>
</comment>
<sequence length="105" mass="12351">MYFVMELMGYLIFRPLRFSEFIISILLACLVSISEINSGPKITLKHKQLLDLRRFIEINMRGSVEVDLTKHLSMFQMESKIHKVECDGLHVCGLWSFWPLSRRMS</sequence>
<gene>
    <name evidence="1" type="ORF">RIF29_19779</name>
</gene>
<name>A0AAN9I811_CROPI</name>
<accession>A0AAN9I811</accession>
<dbReference type="EMBL" id="JAYWIO010000004">
    <property type="protein sequence ID" value="KAK7267115.1"/>
    <property type="molecule type" value="Genomic_DNA"/>
</dbReference>
<evidence type="ECO:0000313" key="1">
    <source>
        <dbReference type="EMBL" id="KAK7267115.1"/>
    </source>
</evidence>
<dbReference type="AlphaFoldDB" id="A0AAN9I811"/>
<reference evidence="1 2" key="1">
    <citation type="submission" date="2024-01" db="EMBL/GenBank/DDBJ databases">
        <title>The genomes of 5 underutilized Papilionoideae crops provide insights into root nodulation and disease resistanc.</title>
        <authorList>
            <person name="Yuan L."/>
        </authorList>
    </citation>
    <scope>NUCLEOTIDE SEQUENCE [LARGE SCALE GENOMIC DNA]</scope>
    <source>
        <strain evidence="1">ZHUSHIDOU_FW_LH</strain>
        <tissue evidence="1">Leaf</tissue>
    </source>
</reference>
<evidence type="ECO:0000313" key="2">
    <source>
        <dbReference type="Proteomes" id="UP001372338"/>
    </source>
</evidence>
<dbReference type="Proteomes" id="UP001372338">
    <property type="component" value="Unassembled WGS sequence"/>
</dbReference>
<keyword evidence="2" id="KW-1185">Reference proteome</keyword>
<protein>
    <submittedName>
        <fullName evidence="1">Uncharacterized protein</fullName>
    </submittedName>
</protein>